<dbReference type="OrthoDB" id="7838275at2"/>
<protein>
    <recommendedName>
        <fullName evidence="4">Transferrin-binding protein B C-lobe/N-lobe beta barrel domain-containing protein</fullName>
    </recommendedName>
</protein>
<sequence>MYSATKTSLLFIGALGLAGCDDTSDDNEFDTTFSSFAEIEAALEPDLSAIVQEDGTLIDNASQISDSEDFETITAGSVTYNGAVIAEESDDGGTLIGQIEIVANLSNSRVEGTAGNFFHSNDGEVSGTLEGNSEFTQDVGTDGDHFEMQLTGELEILDTDYDTTLDLQGNFLDVDESADQVAGDADFDFGDDGPEYEQGAFQGSR</sequence>
<evidence type="ECO:0000313" key="2">
    <source>
        <dbReference type="EMBL" id="PJI91956.1"/>
    </source>
</evidence>
<dbReference type="AlphaFoldDB" id="A0A2M8WM59"/>
<evidence type="ECO:0008006" key="4">
    <source>
        <dbReference type="Google" id="ProtNLM"/>
    </source>
</evidence>
<name>A0A2M8WM59_9RHOB</name>
<keyword evidence="3" id="KW-1185">Reference proteome</keyword>
<accession>A0A2M8WM59</accession>
<dbReference type="PROSITE" id="PS51257">
    <property type="entry name" value="PROKAR_LIPOPROTEIN"/>
    <property type="match status" value="1"/>
</dbReference>
<feature type="compositionally biased region" description="Acidic residues" evidence="1">
    <location>
        <begin position="185"/>
        <end position="195"/>
    </location>
</feature>
<dbReference type="Proteomes" id="UP000228531">
    <property type="component" value="Unassembled WGS sequence"/>
</dbReference>
<organism evidence="2 3">
    <name type="scientific">Yoonia maricola</name>
    <dbReference type="NCBI Taxonomy" id="420999"/>
    <lineage>
        <taxon>Bacteria</taxon>
        <taxon>Pseudomonadati</taxon>
        <taxon>Pseudomonadota</taxon>
        <taxon>Alphaproteobacteria</taxon>
        <taxon>Rhodobacterales</taxon>
        <taxon>Paracoccaceae</taxon>
        <taxon>Yoonia</taxon>
    </lineage>
</organism>
<feature type="region of interest" description="Disordered" evidence="1">
    <location>
        <begin position="182"/>
        <end position="205"/>
    </location>
</feature>
<comment type="caution">
    <text evidence="2">The sequence shown here is derived from an EMBL/GenBank/DDBJ whole genome shotgun (WGS) entry which is preliminary data.</text>
</comment>
<dbReference type="RefSeq" id="WP_100366828.1">
    <property type="nucleotide sequence ID" value="NZ_PGTY01000001.1"/>
</dbReference>
<proteinExistence type="predicted"/>
<evidence type="ECO:0000313" key="3">
    <source>
        <dbReference type="Proteomes" id="UP000228531"/>
    </source>
</evidence>
<reference evidence="2 3" key="1">
    <citation type="submission" date="2017-11" db="EMBL/GenBank/DDBJ databases">
        <title>Genomic Encyclopedia of Archaeal and Bacterial Type Strains, Phase II (KMG-II): From Individual Species to Whole Genera.</title>
        <authorList>
            <person name="Goeker M."/>
        </authorList>
    </citation>
    <scope>NUCLEOTIDE SEQUENCE [LARGE SCALE GENOMIC DNA]</scope>
    <source>
        <strain evidence="2 3">DSM 29128</strain>
    </source>
</reference>
<evidence type="ECO:0000256" key="1">
    <source>
        <dbReference type="SAM" id="MobiDB-lite"/>
    </source>
</evidence>
<gene>
    <name evidence="2" type="ORF">BC777_0797</name>
</gene>
<dbReference type="EMBL" id="PGTY01000001">
    <property type="protein sequence ID" value="PJI91956.1"/>
    <property type="molecule type" value="Genomic_DNA"/>
</dbReference>